<dbReference type="EMBL" id="JADBDZ010000001">
    <property type="protein sequence ID" value="MBE1533293.1"/>
    <property type="molecule type" value="Genomic_DNA"/>
</dbReference>
<dbReference type="InterPro" id="IPR051455">
    <property type="entry name" value="Bact_solute-bind_prot3"/>
</dbReference>
<evidence type="ECO:0000259" key="4">
    <source>
        <dbReference type="SMART" id="SM00062"/>
    </source>
</evidence>
<organism evidence="5 6">
    <name type="scientific">Actinomadura algeriensis</name>
    <dbReference type="NCBI Taxonomy" id="1679523"/>
    <lineage>
        <taxon>Bacteria</taxon>
        <taxon>Bacillati</taxon>
        <taxon>Actinomycetota</taxon>
        <taxon>Actinomycetes</taxon>
        <taxon>Streptosporangiales</taxon>
        <taxon>Thermomonosporaceae</taxon>
        <taxon>Actinomadura</taxon>
    </lineage>
</organism>
<dbReference type="Proteomes" id="UP000627838">
    <property type="component" value="Unassembled WGS sequence"/>
</dbReference>
<evidence type="ECO:0000313" key="5">
    <source>
        <dbReference type="EMBL" id="MBE1533293.1"/>
    </source>
</evidence>
<keyword evidence="3" id="KW-0732">Signal</keyword>
<feature type="domain" description="Solute-binding protein family 3/N-terminal" evidence="4">
    <location>
        <begin position="47"/>
        <end position="270"/>
    </location>
</feature>
<proteinExistence type="inferred from homology"/>
<dbReference type="Gene3D" id="3.40.190.10">
    <property type="entry name" value="Periplasmic binding protein-like II"/>
    <property type="match status" value="2"/>
</dbReference>
<name>A0ABR9JS32_9ACTN</name>
<dbReference type="SMART" id="SM00062">
    <property type="entry name" value="PBPb"/>
    <property type="match status" value="1"/>
</dbReference>
<dbReference type="PANTHER" id="PTHR30085">
    <property type="entry name" value="AMINO ACID ABC TRANSPORTER PERMEASE"/>
    <property type="match status" value="1"/>
</dbReference>
<gene>
    <name evidence="5" type="ORF">H4W34_003126</name>
</gene>
<sequence length="285" mass="29610">MRTARSPLTRVTTVALAGLAVMLLLVAVTVAPLVYADESESITGRDELVVGVDDGLPGLSARAGDGDLEGFEVDVATYVAGLLDVAPADLTVRPLGSLDPAGALAAGTIDMLVAASPITAERTEQITFAGPYYLAHQDILVRQDERSIGGVRDLRGKRLCRVSGSDSWRQVTEEREVAATPVPASSYGDCARALADGRVDAVSTDDLVLAGLAAATPGTTVVNAPFTDIGYGIGLRKGDLEGCRAVNEILTGMYQNGAATTMLNQWFGTSGLELPTTVPQFEGCA</sequence>
<keyword evidence="2" id="KW-0813">Transport</keyword>
<evidence type="ECO:0000256" key="1">
    <source>
        <dbReference type="ARBA" id="ARBA00010333"/>
    </source>
</evidence>
<accession>A0ABR9JS32</accession>
<dbReference type="PANTHER" id="PTHR30085:SF6">
    <property type="entry name" value="ABC TRANSPORTER GLUTAMINE-BINDING PROTEIN GLNH"/>
    <property type="match status" value="1"/>
</dbReference>
<reference evidence="5 6" key="1">
    <citation type="submission" date="2020-10" db="EMBL/GenBank/DDBJ databases">
        <title>Sequencing the genomes of 1000 actinobacteria strains.</title>
        <authorList>
            <person name="Klenk H.-P."/>
        </authorList>
    </citation>
    <scope>NUCLEOTIDE SEQUENCE [LARGE SCALE GENOMIC DNA]</scope>
    <source>
        <strain evidence="5 6">DSM 46744</strain>
    </source>
</reference>
<evidence type="ECO:0000256" key="2">
    <source>
        <dbReference type="ARBA" id="ARBA00022448"/>
    </source>
</evidence>
<dbReference type="InterPro" id="IPR001638">
    <property type="entry name" value="Solute-binding_3/MltF_N"/>
</dbReference>
<comment type="similarity">
    <text evidence="1">Belongs to the bacterial solute-binding protein 3 family.</text>
</comment>
<dbReference type="Pfam" id="PF00497">
    <property type="entry name" value="SBP_bac_3"/>
    <property type="match status" value="1"/>
</dbReference>
<evidence type="ECO:0000256" key="3">
    <source>
        <dbReference type="ARBA" id="ARBA00022729"/>
    </source>
</evidence>
<keyword evidence="6" id="KW-1185">Reference proteome</keyword>
<dbReference type="SUPFAM" id="SSF53850">
    <property type="entry name" value="Periplasmic binding protein-like II"/>
    <property type="match status" value="1"/>
</dbReference>
<protein>
    <submittedName>
        <fullName evidence="5">Glutamate transport system substrate-binding protein</fullName>
    </submittedName>
</protein>
<comment type="caution">
    <text evidence="5">The sequence shown here is derived from an EMBL/GenBank/DDBJ whole genome shotgun (WGS) entry which is preliminary data.</text>
</comment>
<dbReference type="RefSeq" id="WP_318784130.1">
    <property type="nucleotide sequence ID" value="NZ_JADBDZ010000001.1"/>
</dbReference>
<evidence type="ECO:0000313" key="6">
    <source>
        <dbReference type="Proteomes" id="UP000627838"/>
    </source>
</evidence>